<evidence type="ECO:0000313" key="2">
    <source>
        <dbReference type="EMBL" id="KAA8495350.1"/>
    </source>
</evidence>
<dbReference type="Proteomes" id="UP000324585">
    <property type="component" value="Unassembled WGS sequence"/>
</dbReference>
<dbReference type="EMBL" id="VRMN01000003">
    <property type="protein sequence ID" value="KAA8495350.1"/>
    <property type="molecule type" value="Genomic_DNA"/>
</dbReference>
<sequence length="578" mass="65033">MRRLRTDIRDALSRTRQALKVDRKERCLVVRQCRFRRIRIWESCSAVVTVRQDVDVSLALQQIRAPMDTEVLRRSDSTDSVIAFETSEVCETDRVSVRMSTRDPAAPAPMTRLDLRRKLKKKFGVPLVEIPQFVYQDMFSRYMDSTGSRRKKTSRRPDTEVTGPPAENTMSSVVYPFSNKTAIHRLQEQLQISDEVVQGVGESDQVSFIMKTAGQRYLTLTASHANELVIIRSFLPLTRNVPIDQLSEHIQAYRRLLDLLFCTARSDPEADTSQCDENVALRCCLRALRDYGVSESLALSKGISTSPSDFKSRRKRGRQDDSLDIRIGRKRPGTMGLASQDAGPSAHDDASTLRSTAEHASGVQVRMFRVNAKALEAMKKIAKMLELDDSASLSMNSIAELARSRIEALESFPRMLDTLLPAYASQSPAQRIMRLWKHGKQLVRVHMRLQRYTLRGAPGGVHQTDREVKKRRVSRNLDKDEDCSDSDSDAENDNSGDAESAKAKTGSAGATDHSGLPDFVYLTSLNRMPRSKIDVDGVQVVVSGIRLLRQLQALLGFFAEPELSHKRAPTYVKARSEF</sequence>
<gene>
    <name evidence="2" type="ORF">FVE85_1505</name>
</gene>
<reference evidence="3" key="1">
    <citation type="journal article" date="2019" name="Nat. Commun.">
        <title>Expansion of phycobilisome linker gene families in mesophilic red algae.</title>
        <authorList>
            <person name="Lee J."/>
            <person name="Kim D."/>
            <person name="Bhattacharya D."/>
            <person name="Yoon H.S."/>
        </authorList>
    </citation>
    <scope>NUCLEOTIDE SEQUENCE [LARGE SCALE GENOMIC DNA]</scope>
    <source>
        <strain evidence="3">CCMP 1328</strain>
    </source>
</reference>
<name>A0A5J4YWM0_PORPP</name>
<feature type="region of interest" description="Disordered" evidence="1">
    <location>
        <begin position="303"/>
        <end position="350"/>
    </location>
</feature>
<accession>A0A5J4YWM0</accession>
<comment type="caution">
    <text evidence="2">The sequence shown here is derived from an EMBL/GenBank/DDBJ whole genome shotgun (WGS) entry which is preliminary data.</text>
</comment>
<dbReference type="AlphaFoldDB" id="A0A5J4YWM0"/>
<evidence type="ECO:0000256" key="1">
    <source>
        <dbReference type="SAM" id="MobiDB-lite"/>
    </source>
</evidence>
<keyword evidence="3" id="KW-1185">Reference proteome</keyword>
<proteinExistence type="predicted"/>
<evidence type="ECO:0000313" key="3">
    <source>
        <dbReference type="Proteomes" id="UP000324585"/>
    </source>
</evidence>
<organism evidence="2 3">
    <name type="scientific">Porphyridium purpureum</name>
    <name type="common">Red alga</name>
    <name type="synonym">Porphyridium cruentum</name>
    <dbReference type="NCBI Taxonomy" id="35688"/>
    <lineage>
        <taxon>Eukaryota</taxon>
        <taxon>Rhodophyta</taxon>
        <taxon>Bangiophyceae</taxon>
        <taxon>Porphyridiales</taxon>
        <taxon>Porphyridiaceae</taxon>
        <taxon>Porphyridium</taxon>
    </lineage>
</organism>
<feature type="region of interest" description="Disordered" evidence="1">
    <location>
        <begin position="456"/>
        <end position="510"/>
    </location>
</feature>
<feature type="region of interest" description="Disordered" evidence="1">
    <location>
        <begin position="145"/>
        <end position="171"/>
    </location>
</feature>
<protein>
    <submittedName>
        <fullName evidence="2">Uncharacterized protein</fullName>
    </submittedName>
</protein>
<feature type="compositionally biased region" description="Basic and acidic residues" evidence="1">
    <location>
        <begin position="318"/>
        <end position="327"/>
    </location>
</feature>
<feature type="compositionally biased region" description="Acidic residues" evidence="1">
    <location>
        <begin position="479"/>
        <end position="496"/>
    </location>
</feature>